<gene>
    <name evidence="1" type="ORF">IPOD504_LOCUS6268</name>
</gene>
<protein>
    <submittedName>
        <fullName evidence="1">Uncharacterized protein</fullName>
    </submittedName>
</protein>
<dbReference type="Proteomes" id="UP000837857">
    <property type="component" value="Chromosome 18"/>
</dbReference>
<sequence>MELSRYNIGRCWGDDAAEALFDNTLEVAELAIEREKRRRNGKRKKITFAWAWRGGTGRESSTDKERECCDDVIFDLLSSYWLRALFANECLPPVISKNRPFIIWSQVNSSAPDNALLYQV</sequence>
<reference evidence="1" key="1">
    <citation type="submission" date="2022-03" db="EMBL/GenBank/DDBJ databases">
        <authorList>
            <person name="Martin H S."/>
        </authorList>
    </citation>
    <scope>NUCLEOTIDE SEQUENCE</scope>
</reference>
<keyword evidence="2" id="KW-1185">Reference proteome</keyword>
<dbReference type="EMBL" id="OW152830">
    <property type="protein sequence ID" value="CAH2048666.1"/>
    <property type="molecule type" value="Genomic_DNA"/>
</dbReference>
<evidence type="ECO:0000313" key="1">
    <source>
        <dbReference type="EMBL" id="CAH2048666.1"/>
    </source>
</evidence>
<proteinExistence type="predicted"/>
<evidence type="ECO:0000313" key="2">
    <source>
        <dbReference type="Proteomes" id="UP000837857"/>
    </source>
</evidence>
<accession>A0ABN8I8S4</accession>
<name>A0ABN8I8S4_9NEOP</name>
<organism evidence="1 2">
    <name type="scientific">Iphiclides podalirius</name>
    <name type="common">scarce swallowtail</name>
    <dbReference type="NCBI Taxonomy" id="110791"/>
    <lineage>
        <taxon>Eukaryota</taxon>
        <taxon>Metazoa</taxon>
        <taxon>Ecdysozoa</taxon>
        <taxon>Arthropoda</taxon>
        <taxon>Hexapoda</taxon>
        <taxon>Insecta</taxon>
        <taxon>Pterygota</taxon>
        <taxon>Neoptera</taxon>
        <taxon>Endopterygota</taxon>
        <taxon>Lepidoptera</taxon>
        <taxon>Glossata</taxon>
        <taxon>Ditrysia</taxon>
        <taxon>Papilionoidea</taxon>
        <taxon>Papilionidae</taxon>
        <taxon>Papilioninae</taxon>
        <taxon>Iphiclides</taxon>
    </lineage>
</organism>
<feature type="non-terminal residue" evidence="1">
    <location>
        <position position="1"/>
    </location>
</feature>